<name>A0AAU7G8J0_9MICO</name>
<reference evidence="1" key="1">
    <citation type="submission" date="2024-05" db="EMBL/GenBank/DDBJ databases">
        <title>The Natural Products Discovery Center: Release of the First 8490 Sequenced Strains for Exploring Actinobacteria Biosynthetic Diversity.</title>
        <authorList>
            <person name="Kalkreuter E."/>
            <person name="Kautsar S.A."/>
            <person name="Yang D."/>
            <person name="Bader C.D."/>
            <person name="Teijaro C.N."/>
            <person name="Fluegel L."/>
            <person name="Davis C.M."/>
            <person name="Simpson J.R."/>
            <person name="Lauterbach L."/>
            <person name="Steele A.D."/>
            <person name="Gui C."/>
            <person name="Meng S."/>
            <person name="Li G."/>
            <person name="Viehrig K."/>
            <person name="Ye F."/>
            <person name="Su P."/>
            <person name="Kiefer A.F."/>
            <person name="Nichols A."/>
            <person name="Cepeda A.J."/>
            <person name="Yan W."/>
            <person name="Fan B."/>
            <person name="Jiang Y."/>
            <person name="Adhikari A."/>
            <person name="Zheng C.-J."/>
            <person name="Schuster L."/>
            <person name="Cowan T.M."/>
            <person name="Smanski M.J."/>
            <person name="Chevrette M.G."/>
            <person name="de Carvalho L.P.S."/>
            <person name="Shen B."/>
        </authorList>
    </citation>
    <scope>NUCLEOTIDE SEQUENCE</scope>
    <source>
        <strain evidence="1">NPDC080035</strain>
    </source>
</reference>
<dbReference type="RefSeq" id="WP_348787676.1">
    <property type="nucleotide sequence ID" value="NZ_CP157390.1"/>
</dbReference>
<proteinExistence type="predicted"/>
<accession>A0AAU7G8J0</accession>
<evidence type="ECO:0000313" key="1">
    <source>
        <dbReference type="EMBL" id="XBM47710.1"/>
    </source>
</evidence>
<dbReference type="EMBL" id="CP157390">
    <property type="protein sequence ID" value="XBM47710.1"/>
    <property type="molecule type" value="Genomic_DNA"/>
</dbReference>
<sequence>MLTMYEGVPVGPELEIVALSEHSWRVSDSRRSPADADGMLAYVERDAHGVEVMLLRPGRVETVRTDCLAAALALVGSRMEDA</sequence>
<organism evidence="1">
    <name type="scientific">Leifsonia sp. NPDC080035</name>
    <dbReference type="NCBI Taxonomy" id="3143936"/>
    <lineage>
        <taxon>Bacteria</taxon>
        <taxon>Bacillati</taxon>
        <taxon>Actinomycetota</taxon>
        <taxon>Actinomycetes</taxon>
        <taxon>Micrococcales</taxon>
        <taxon>Microbacteriaceae</taxon>
        <taxon>Leifsonia</taxon>
    </lineage>
</organism>
<gene>
    <name evidence="1" type="ORF">AAME72_16795</name>
</gene>
<protein>
    <submittedName>
        <fullName evidence="1">Uncharacterized protein</fullName>
    </submittedName>
</protein>
<dbReference type="AlphaFoldDB" id="A0AAU7G8J0"/>